<evidence type="ECO:0000313" key="2">
    <source>
        <dbReference type="EMBL" id="QIN82220.1"/>
    </source>
</evidence>
<feature type="domain" description="VOC" evidence="1">
    <location>
        <begin position="5"/>
        <end position="118"/>
    </location>
</feature>
<keyword evidence="3" id="KW-1185">Reference proteome</keyword>
<dbReference type="InterPro" id="IPR029068">
    <property type="entry name" value="Glyas_Bleomycin-R_OHBP_Dase"/>
</dbReference>
<name>A0A6G8Q6Y2_9ACTN</name>
<gene>
    <name evidence="2" type="ORF">GBA63_05840</name>
</gene>
<accession>A0A6G8Q6Y2</accession>
<dbReference type="Proteomes" id="UP000501452">
    <property type="component" value="Chromosome"/>
</dbReference>
<dbReference type="RefSeq" id="WP_166174354.1">
    <property type="nucleotide sequence ID" value="NZ_CP045119.1"/>
</dbReference>
<dbReference type="Gene3D" id="3.10.180.10">
    <property type="entry name" value="2,3-Dihydroxybiphenyl 1,2-Dioxygenase, domain 1"/>
    <property type="match status" value="1"/>
</dbReference>
<organism evidence="2 3">
    <name type="scientific">Rubrobacter tropicus</name>
    <dbReference type="NCBI Taxonomy" id="2653851"/>
    <lineage>
        <taxon>Bacteria</taxon>
        <taxon>Bacillati</taxon>
        <taxon>Actinomycetota</taxon>
        <taxon>Rubrobacteria</taxon>
        <taxon>Rubrobacterales</taxon>
        <taxon>Rubrobacteraceae</taxon>
        <taxon>Rubrobacter</taxon>
    </lineage>
</organism>
<reference evidence="2 3" key="1">
    <citation type="submission" date="2019-10" db="EMBL/GenBank/DDBJ databases">
        <title>Rubrobacter sp nov SCSIO 52090 isolated from a deep-sea sediment in the South China Sea.</title>
        <authorList>
            <person name="Chen R.W."/>
        </authorList>
    </citation>
    <scope>NUCLEOTIDE SEQUENCE [LARGE SCALE GENOMIC DNA]</scope>
    <source>
        <strain evidence="2 3">SCSIO 52909</strain>
    </source>
</reference>
<dbReference type="InterPro" id="IPR004360">
    <property type="entry name" value="Glyas_Fos-R_dOase_dom"/>
</dbReference>
<dbReference type="KEGG" id="rub:GBA63_05840"/>
<evidence type="ECO:0000259" key="1">
    <source>
        <dbReference type="PROSITE" id="PS51819"/>
    </source>
</evidence>
<proteinExistence type="predicted"/>
<dbReference type="CDD" id="cd06587">
    <property type="entry name" value="VOC"/>
    <property type="match status" value="1"/>
</dbReference>
<sequence>MKAKGLAWLGTRTPQFEATARFFGETLGLNAEREEPDFAVFRLPDGSRVEVFGPGDRDHEHFTTGPVAGFLVDDVEEARAELERAGISFIGPVHHYGEHSAWSHFVGPDDNVYEITRDDPQR</sequence>
<dbReference type="AlphaFoldDB" id="A0A6G8Q6Y2"/>
<dbReference type="EMBL" id="CP045119">
    <property type="protein sequence ID" value="QIN82220.1"/>
    <property type="molecule type" value="Genomic_DNA"/>
</dbReference>
<dbReference type="Pfam" id="PF00903">
    <property type="entry name" value="Glyoxalase"/>
    <property type="match status" value="1"/>
</dbReference>
<dbReference type="SUPFAM" id="SSF54593">
    <property type="entry name" value="Glyoxalase/Bleomycin resistance protein/Dihydroxybiphenyl dioxygenase"/>
    <property type="match status" value="1"/>
</dbReference>
<evidence type="ECO:0000313" key="3">
    <source>
        <dbReference type="Proteomes" id="UP000501452"/>
    </source>
</evidence>
<dbReference type="PROSITE" id="PS51819">
    <property type="entry name" value="VOC"/>
    <property type="match status" value="1"/>
</dbReference>
<protein>
    <recommendedName>
        <fullName evidence="1">VOC domain-containing protein</fullName>
    </recommendedName>
</protein>
<dbReference type="InterPro" id="IPR037523">
    <property type="entry name" value="VOC_core"/>
</dbReference>